<dbReference type="InterPro" id="IPR037923">
    <property type="entry name" value="HTH-like"/>
</dbReference>
<dbReference type="Proteomes" id="UP001179280">
    <property type="component" value="Unassembled WGS sequence"/>
</dbReference>
<evidence type="ECO:0000313" key="5">
    <source>
        <dbReference type="EMBL" id="MBM7839280.1"/>
    </source>
</evidence>
<dbReference type="SMART" id="SM00342">
    <property type="entry name" value="HTH_ARAC"/>
    <property type="match status" value="1"/>
</dbReference>
<keyword evidence="1" id="KW-0805">Transcription regulation</keyword>
<reference evidence="5" key="1">
    <citation type="submission" date="2021-01" db="EMBL/GenBank/DDBJ databases">
        <title>Genomic Encyclopedia of Type Strains, Phase IV (KMG-IV): sequencing the most valuable type-strain genomes for metagenomic binning, comparative biology and taxonomic classification.</title>
        <authorList>
            <person name="Goeker M."/>
        </authorList>
    </citation>
    <scope>NUCLEOTIDE SEQUENCE</scope>
    <source>
        <strain evidence="5">DSM 21943</strain>
    </source>
</reference>
<evidence type="ECO:0000313" key="6">
    <source>
        <dbReference type="Proteomes" id="UP001179280"/>
    </source>
</evidence>
<evidence type="ECO:0000256" key="1">
    <source>
        <dbReference type="ARBA" id="ARBA00023015"/>
    </source>
</evidence>
<organism evidence="5 6">
    <name type="scientific">Shouchella xiaoxiensis</name>
    <dbReference type="NCBI Taxonomy" id="766895"/>
    <lineage>
        <taxon>Bacteria</taxon>
        <taxon>Bacillati</taxon>
        <taxon>Bacillota</taxon>
        <taxon>Bacilli</taxon>
        <taxon>Bacillales</taxon>
        <taxon>Bacillaceae</taxon>
        <taxon>Shouchella</taxon>
    </lineage>
</organism>
<dbReference type="PROSITE" id="PS00041">
    <property type="entry name" value="HTH_ARAC_FAMILY_1"/>
    <property type="match status" value="1"/>
</dbReference>
<dbReference type="InterPro" id="IPR018062">
    <property type="entry name" value="HTH_AraC-typ_CS"/>
</dbReference>
<dbReference type="SUPFAM" id="SSF51215">
    <property type="entry name" value="Regulatory protein AraC"/>
    <property type="match status" value="1"/>
</dbReference>
<keyword evidence="2" id="KW-0238">DNA-binding</keyword>
<dbReference type="EMBL" id="JAFBCV010000007">
    <property type="protein sequence ID" value="MBM7839280.1"/>
    <property type="molecule type" value="Genomic_DNA"/>
</dbReference>
<dbReference type="PROSITE" id="PS01124">
    <property type="entry name" value="HTH_ARAC_FAMILY_2"/>
    <property type="match status" value="1"/>
</dbReference>
<dbReference type="Gene3D" id="2.60.120.10">
    <property type="entry name" value="Jelly Rolls"/>
    <property type="match status" value="1"/>
</dbReference>
<protein>
    <submittedName>
        <fullName evidence="5">AraC-like DNA-binding protein</fullName>
    </submittedName>
</protein>
<dbReference type="InterPro" id="IPR009057">
    <property type="entry name" value="Homeodomain-like_sf"/>
</dbReference>
<dbReference type="InterPro" id="IPR020449">
    <property type="entry name" value="Tscrpt_reg_AraC-type_HTH"/>
</dbReference>
<gene>
    <name evidence="5" type="ORF">JOC54_002551</name>
</gene>
<dbReference type="Gene3D" id="1.10.10.60">
    <property type="entry name" value="Homeodomain-like"/>
    <property type="match status" value="2"/>
</dbReference>
<evidence type="ECO:0000256" key="3">
    <source>
        <dbReference type="ARBA" id="ARBA00023163"/>
    </source>
</evidence>
<proteinExistence type="predicted"/>
<sequence>MAINKSYGRQMKGPLYLSYHQNKPTEEELPDHLHDWHEVIFVFGGSGTFLIDSQLLPAKAGDVFIIPSNKIHRGIPDKPHYILSNVLYLHPRLFAESSDYEASIIHLANQTKQYKFHLTEQAHCTYLLDQLHKEQTEQALGHVQAMMAFVQLIFVHLNRFAIEDRLQPRMSRFGSLLAYIEEHLSEPLSLDELAKRENVTTAHLSRLFKREVGLTVFDYILTKRISLAKSKLMETGDTIEEIAYHSGFSSLPHFYRSFKRLTDMTPHSYRKENRILKK</sequence>
<keyword evidence="6" id="KW-1185">Reference proteome</keyword>
<feature type="domain" description="HTH araC/xylS-type" evidence="4">
    <location>
        <begin position="174"/>
        <end position="272"/>
    </location>
</feature>
<dbReference type="InterPro" id="IPR018060">
    <property type="entry name" value="HTH_AraC"/>
</dbReference>
<dbReference type="Pfam" id="PF12833">
    <property type="entry name" value="HTH_18"/>
    <property type="match status" value="1"/>
</dbReference>
<dbReference type="PANTHER" id="PTHR43280:SF28">
    <property type="entry name" value="HTH-TYPE TRANSCRIPTIONAL ACTIVATOR RHAS"/>
    <property type="match status" value="1"/>
</dbReference>
<accession>A0ABS2SWX2</accession>
<dbReference type="InterPro" id="IPR014710">
    <property type="entry name" value="RmlC-like_jellyroll"/>
</dbReference>
<dbReference type="RefSeq" id="WP_204466558.1">
    <property type="nucleotide sequence ID" value="NZ_JAFBCV010000007.1"/>
</dbReference>
<keyword evidence="3" id="KW-0804">Transcription</keyword>
<comment type="caution">
    <text evidence="5">The sequence shown here is derived from an EMBL/GenBank/DDBJ whole genome shotgun (WGS) entry which is preliminary data.</text>
</comment>
<dbReference type="PRINTS" id="PR00032">
    <property type="entry name" value="HTHARAC"/>
</dbReference>
<name>A0ABS2SWX2_9BACI</name>
<evidence type="ECO:0000259" key="4">
    <source>
        <dbReference type="PROSITE" id="PS01124"/>
    </source>
</evidence>
<dbReference type="PANTHER" id="PTHR43280">
    <property type="entry name" value="ARAC-FAMILY TRANSCRIPTIONAL REGULATOR"/>
    <property type="match status" value="1"/>
</dbReference>
<dbReference type="Pfam" id="PF02311">
    <property type="entry name" value="AraC_binding"/>
    <property type="match status" value="1"/>
</dbReference>
<dbReference type="SUPFAM" id="SSF46689">
    <property type="entry name" value="Homeodomain-like"/>
    <property type="match status" value="2"/>
</dbReference>
<dbReference type="InterPro" id="IPR003313">
    <property type="entry name" value="AraC-bd"/>
</dbReference>
<evidence type="ECO:0000256" key="2">
    <source>
        <dbReference type="ARBA" id="ARBA00023125"/>
    </source>
</evidence>